<gene>
    <name evidence="1" type="ORF">L596_000051</name>
</gene>
<organism evidence="1 2">
    <name type="scientific">Steinernema carpocapsae</name>
    <name type="common">Entomopathogenic nematode</name>
    <dbReference type="NCBI Taxonomy" id="34508"/>
    <lineage>
        <taxon>Eukaryota</taxon>
        <taxon>Metazoa</taxon>
        <taxon>Ecdysozoa</taxon>
        <taxon>Nematoda</taxon>
        <taxon>Chromadorea</taxon>
        <taxon>Rhabditida</taxon>
        <taxon>Tylenchina</taxon>
        <taxon>Panagrolaimomorpha</taxon>
        <taxon>Strongyloidoidea</taxon>
        <taxon>Steinernematidae</taxon>
        <taxon>Steinernema</taxon>
    </lineage>
</organism>
<comment type="caution">
    <text evidence="1">The sequence shown here is derived from an EMBL/GenBank/DDBJ whole genome shotgun (WGS) entry which is preliminary data.</text>
</comment>
<evidence type="ECO:0000313" key="1">
    <source>
        <dbReference type="EMBL" id="TMS32173.1"/>
    </source>
</evidence>
<reference evidence="1 2" key="1">
    <citation type="journal article" date="2015" name="Genome Biol.">
        <title>Comparative genomics of Steinernema reveals deeply conserved gene regulatory networks.</title>
        <authorList>
            <person name="Dillman A.R."/>
            <person name="Macchietto M."/>
            <person name="Porter C.F."/>
            <person name="Rogers A."/>
            <person name="Williams B."/>
            <person name="Antoshechkin I."/>
            <person name="Lee M.M."/>
            <person name="Goodwin Z."/>
            <person name="Lu X."/>
            <person name="Lewis E.E."/>
            <person name="Goodrich-Blair H."/>
            <person name="Stock S.P."/>
            <person name="Adams B.J."/>
            <person name="Sternberg P.W."/>
            <person name="Mortazavi A."/>
        </authorList>
    </citation>
    <scope>NUCLEOTIDE SEQUENCE [LARGE SCALE GENOMIC DNA]</scope>
    <source>
        <strain evidence="1 2">ALL</strain>
    </source>
</reference>
<keyword evidence="2" id="KW-1185">Reference proteome</keyword>
<name>A0A4V6YSS2_STECR</name>
<accession>A0A4V6YSS2</accession>
<proteinExistence type="predicted"/>
<reference evidence="1 2" key="2">
    <citation type="journal article" date="2019" name="G3 (Bethesda)">
        <title>Hybrid Assembly of the Genome of the Entomopathogenic Nematode Steinernema carpocapsae Identifies the X-Chromosome.</title>
        <authorList>
            <person name="Serra L."/>
            <person name="Macchietto M."/>
            <person name="Macias-Munoz A."/>
            <person name="McGill C.J."/>
            <person name="Rodriguez I.M."/>
            <person name="Rodriguez B."/>
            <person name="Murad R."/>
            <person name="Mortazavi A."/>
        </authorList>
    </citation>
    <scope>NUCLEOTIDE SEQUENCE [LARGE SCALE GENOMIC DNA]</scope>
    <source>
        <strain evidence="1 2">ALL</strain>
    </source>
</reference>
<protein>
    <submittedName>
        <fullName evidence="1">Uncharacterized protein</fullName>
    </submittedName>
</protein>
<dbReference type="Proteomes" id="UP000298663">
    <property type="component" value="Unassembled WGS sequence"/>
</dbReference>
<evidence type="ECO:0000313" key="2">
    <source>
        <dbReference type="Proteomes" id="UP000298663"/>
    </source>
</evidence>
<sequence length="201" mass="21605">MSLSETGGYTTLVSMGTQPSYTTMKIEPVHEIGSHHAVHSAHASLLDKASFSTGPAGLLSPLHIDSSRCADSLGTMVNSITRPNGRAAGDMLSRLRGPMYIKEEAAEHLELHNSLNHHAQQQYVEQDYIDSAQQQELERMANAETPPAVSNVELASTMIASLIRESGNSSTAWGNRGWIWTDAYAFATSASASLSFAEPSS</sequence>
<dbReference type="EMBL" id="AZBU02000001">
    <property type="protein sequence ID" value="TMS32173.1"/>
    <property type="molecule type" value="Genomic_DNA"/>
</dbReference>
<dbReference type="AlphaFoldDB" id="A0A4V6YSS2"/>
<dbReference type="OrthoDB" id="10257567at2759"/>